<keyword evidence="2" id="KW-1185">Reference proteome</keyword>
<organism evidence="1 2">
    <name type="scientific">Flavobacterium amnicola</name>
    <dbReference type="NCBI Taxonomy" id="2506422"/>
    <lineage>
        <taxon>Bacteria</taxon>
        <taxon>Pseudomonadati</taxon>
        <taxon>Bacteroidota</taxon>
        <taxon>Flavobacteriia</taxon>
        <taxon>Flavobacteriales</taxon>
        <taxon>Flavobacteriaceae</taxon>
        <taxon>Flavobacterium</taxon>
    </lineage>
</organism>
<comment type="caution">
    <text evidence="1">The sequence shown here is derived from an EMBL/GenBank/DDBJ whole genome shotgun (WGS) entry which is preliminary data.</text>
</comment>
<proteinExistence type="predicted"/>
<reference evidence="2" key="1">
    <citation type="submission" date="2019-01" db="EMBL/GenBank/DDBJ databases">
        <title>Cytophagaceae bacterium strain CAR-16.</title>
        <authorList>
            <person name="Chen W.-M."/>
        </authorList>
    </citation>
    <scope>NUCLEOTIDE SEQUENCE [LARGE SCALE GENOMIC DNA]</scope>
    <source>
        <strain evidence="2">LLJ-11</strain>
    </source>
</reference>
<gene>
    <name evidence="1" type="ORF">EQG63_10550</name>
</gene>
<accession>A0A4Q1K1C4</accession>
<name>A0A4Q1K1C4_9FLAO</name>
<dbReference type="EMBL" id="SBKO01000005">
    <property type="protein sequence ID" value="RXR17224.1"/>
    <property type="molecule type" value="Genomic_DNA"/>
</dbReference>
<evidence type="ECO:0000313" key="2">
    <source>
        <dbReference type="Proteomes" id="UP000290283"/>
    </source>
</evidence>
<dbReference type="AlphaFoldDB" id="A0A4Q1K1C4"/>
<sequence>MPILFNDTSNKSLELKEFIEIANSKIEFDNIDSLLSIKDELLMLGNNRNFFINYLNEELKDNLSGFQSENSYNEQSFLLYNTDDYYIRATYWPMLSENSIIKNSQNQVFSYNYAHDHNFALLTTGYKGEGYWTKIWQYDYNKTIGYVGEDVQLDFSIHTNLCEKRAIFYEPSKDIHIQLPPTTEDSLAINVILKSYNQFNMKQYEFDIPNQKISGLIKGSTESKFGIIDLASKFGDDETKNFLMELSKKHCIPHIRQESIIALHKLENTKNHLEMGLQDNDKSVRKYFELLLP</sequence>
<dbReference type="OrthoDB" id="8778913at2"/>
<dbReference type="Proteomes" id="UP000290283">
    <property type="component" value="Unassembled WGS sequence"/>
</dbReference>
<evidence type="ECO:0000313" key="1">
    <source>
        <dbReference type="EMBL" id="RXR17224.1"/>
    </source>
</evidence>
<dbReference type="RefSeq" id="WP_129436342.1">
    <property type="nucleotide sequence ID" value="NZ_SBKO01000005.1"/>
</dbReference>
<protein>
    <submittedName>
        <fullName evidence="1">Uncharacterized protein</fullName>
    </submittedName>
</protein>